<accession>A0ABX8SFJ7</accession>
<feature type="domain" description="Solute-binding protein family 3/N-terminal" evidence="3">
    <location>
        <begin position="50"/>
        <end position="277"/>
    </location>
</feature>
<evidence type="ECO:0000256" key="1">
    <source>
        <dbReference type="ARBA" id="ARBA00022729"/>
    </source>
</evidence>
<dbReference type="PANTHER" id="PTHR35936">
    <property type="entry name" value="MEMBRANE-BOUND LYTIC MUREIN TRANSGLYCOSYLASE F"/>
    <property type="match status" value="1"/>
</dbReference>
<sequence>MLALAGSLAAACAADPAPPAESSSTSDPAGRITSQMNCGPDSGKSVHPGVLTIATDDPAYPPWFVDNDPGNGRGFEGAVAQAVWERLGYNRDQVAFVKVPFTSALEPGPKDFDFDINQVTIEHSRRAAIDFSAPYYQVAQAVVALSGSPAARATTLAELGGFRLGAADNSTSLSAVTDTIHPAAAIPFPTTDDAKAALIDGRIDALVVDIPTGFQIAGHDIPNSVLVGQFPRPNDVSEFFGLVLQKDSRLTECVSAALESLYQDGTLDRFAKSWLADTTGVRVLE</sequence>
<dbReference type="Pfam" id="PF00497">
    <property type="entry name" value="SBP_bac_3"/>
    <property type="match status" value="1"/>
</dbReference>
<dbReference type="Gene3D" id="3.40.190.10">
    <property type="entry name" value="Periplasmic binding protein-like II"/>
    <property type="match status" value="2"/>
</dbReference>
<evidence type="ECO:0000259" key="3">
    <source>
        <dbReference type="SMART" id="SM00062"/>
    </source>
</evidence>
<gene>
    <name evidence="4" type="ORF">KV203_14645</name>
</gene>
<reference evidence="4" key="1">
    <citation type="submission" date="2021-07" db="EMBL/GenBank/DDBJ databases">
        <title>Candidatus Kaistella beijingensis sp. nov. isolated from a municipal wastewater treatment plant is involved in sludge foaming.</title>
        <authorList>
            <person name="Song Y."/>
            <person name="Liu S.-J."/>
        </authorList>
    </citation>
    <scope>NUCLEOTIDE SEQUENCE</scope>
    <source>
        <strain evidence="4">DSM 43998</strain>
    </source>
</reference>
<dbReference type="SUPFAM" id="SSF53850">
    <property type="entry name" value="Periplasmic binding protein-like II"/>
    <property type="match status" value="1"/>
</dbReference>
<evidence type="ECO:0000256" key="2">
    <source>
        <dbReference type="SAM" id="MobiDB-lite"/>
    </source>
</evidence>
<dbReference type="EMBL" id="CP079105">
    <property type="protein sequence ID" value="QXQ15942.1"/>
    <property type="molecule type" value="Genomic_DNA"/>
</dbReference>
<proteinExistence type="predicted"/>
<evidence type="ECO:0000313" key="5">
    <source>
        <dbReference type="Proteomes" id="UP000887023"/>
    </source>
</evidence>
<protein>
    <submittedName>
        <fullName evidence="4">Transporter substrate-binding domain-containing protein</fullName>
    </submittedName>
</protein>
<dbReference type="SMART" id="SM00062">
    <property type="entry name" value="PBPb"/>
    <property type="match status" value="1"/>
</dbReference>
<organism evidence="4 5">
    <name type="scientific">Skermania pinensis</name>
    <dbReference type="NCBI Taxonomy" id="39122"/>
    <lineage>
        <taxon>Bacteria</taxon>
        <taxon>Bacillati</taxon>
        <taxon>Actinomycetota</taxon>
        <taxon>Actinomycetes</taxon>
        <taxon>Mycobacteriales</taxon>
        <taxon>Gordoniaceae</taxon>
        <taxon>Skermania</taxon>
    </lineage>
</organism>
<dbReference type="InterPro" id="IPR001638">
    <property type="entry name" value="Solute-binding_3/MltF_N"/>
</dbReference>
<feature type="region of interest" description="Disordered" evidence="2">
    <location>
        <begin position="14"/>
        <end position="50"/>
    </location>
</feature>
<dbReference type="Proteomes" id="UP000887023">
    <property type="component" value="Chromosome"/>
</dbReference>
<evidence type="ECO:0000313" key="4">
    <source>
        <dbReference type="EMBL" id="QXQ15942.1"/>
    </source>
</evidence>
<dbReference type="CDD" id="cd13530">
    <property type="entry name" value="PBP2_peptides_like"/>
    <property type="match status" value="1"/>
</dbReference>
<feature type="compositionally biased region" description="Low complexity" evidence="2">
    <location>
        <begin position="14"/>
        <end position="29"/>
    </location>
</feature>
<dbReference type="PANTHER" id="PTHR35936:SF19">
    <property type="entry name" value="AMINO-ACID-BINDING PROTEIN YXEM-RELATED"/>
    <property type="match status" value="1"/>
</dbReference>
<keyword evidence="5" id="KW-1185">Reference proteome</keyword>
<keyword evidence="1" id="KW-0732">Signal</keyword>
<name>A0ABX8SFJ7_9ACTN</name>